<dbReference type="Proteomes" id="UP000322873">
    <property type="component" value="Unassembled WGS sequence"/>
</dbReference>
<dbReference type="AlphaFoldDB" id="A0A5M9K5J3"/>
<reference evidence="2 3" key="1">
    <citation type="submission" date="2019-06" db="EMBL/GenBank/DDBJ databases">
        <title>Genome Sequence of the Brown Rot Fungal Pathogen Monilinia fructicola.</title>
        <authorList>
            <person name="De Miccolis Angelini R.M."/>
            <person name="Landi L."/>
            <person name="Abate D."/>
            <person name="Pollastro S."/>
            <person name="Romanazzi G."/>
            <person name="Faretra F."/>
        </authorList>
    </citation>
    <scope>NUCLEOTIDE SEQUENCE [LARGE SCALE GENOMIC DNA]</scope>
    <source>
        <strain evidence="2 3">Mfrc123</strain>
    </source>
</reference>
<gene>
    <name evidence="2" type="ORF">EYC84_004847</name>
</gene>
<evidence type="ECO:0000256" key="1">
    <source>
        <dbReference type="SAM" id="MobiDB-lite"/>
    </source>
</evidence>
<evidence type="ECO:0000313" key="2">
    <source>
        <dbReference type="EMBL" id="KAA8575739.1"/>
    </source>
</evidence>
<protein>
    <submittedName>
        <fullName evidence="2">Uncharacterized protein</fullName>
    </submittedName>
</protein>
<feature type="compositionally biased region" description="Polar residues" evidence="1">
    <location>
        <begin position="1"/>
        <end position="15"/>
    </location>
</feature>
<feature type="region of interest" description="Disordered" evidence="1">
    <location>
        <begin position="1"/>
        <end position="29"/>
    </location>
</feature>
<accession>A0A5M9K5J3</accession>
<name>A0A5M9K5J3_MONFR</name>
<organism evidence="2 3">
    <name type="scientific">Monilinia fructicola</name>
    <name type="common">Brown rot fungus</name>
    <name type="synonym">Ciboria fructicola</name>
    <dbReference type="NCBI Taxonomy" id="38448"/>
    <lineage>
        <taxon>Eukaryota</taxon>
        <taxon>Fungi</taxon>
        <taxon>Dikarya</taxon>
        <taxon>Ascomycota</taxon>
        <taxon>Pezizomycotina</taxon>
        <taxon>Leotiomycetes</taxon>
        <taxon>Helotiales</taxon>
        <taxon>Sclerotiniaceae</taxon>
        <taxon>Monilinia</taxon>
    </lineage>
</organism>
<dbReference type="EMBL" id="VICG01000002">
    <property type="protein sequence ID" value="KAA8575739.1"/>
    <property type="molecule type" value="Genomic_DNA"/>
</dbReference>
<sequence length="109" mass="12568">MPMQTQMQNIHTNPVTGLHTGPGGEPLNQGQADMVERWRQRRDGFKRLGTDGFIDRYTWKQAFTIGVSHYLNLNWTRGDARIPLDRRDARYTFSLNRPPLVNPMPDSEG</sequence>
<comment type="caution">
    <text evidence="2">The sequence shown here is derived from an EMBL/GenBank/DDBJ whole genome shotgun (WGS) entry which is preliminary data.</text>
</comment>
<evidence type="ECO:0000313" key="3">
    <source>
        <dbReference type="Proteomes" id="UP000322873"/>
    </source>
</evidence>
<keyword evidence="3" id="KW-1185">Reference proteome</keyword>
<proteinExistence type="predicted"/>